<name>A0A8S3UD89_MYTED</name>
<dbReference type="PROSITE" id="PS50297">
    <property type="entry name" value="ANK_REP_REGION"/>
    <property type="match status" value="3"/>
</dbReference>
<organism evidence="4 5">
    <name type="scientific">Mytilus edulis</name>
    <name type="common">Blue mussel</name>
    <dbReference type="NCBI Taxonomy" id="6550"/>
    <lineage>
        <taxon>Eukaryota</taxon>
        <taxon>Metazoa</taxon>
        <taxon>Spiralia</taxon>
        <taxon>Lophotrochozoa</taxon>
        <taxon>Mollusca</taxon>
        <taxon>Bivalvia</taxon>
        <taxon>Autobranchia</taxon>
        <taxon>Pteriomorphia</taxon>
        <taxon>Mytilida</taxon>
        <taxon>Mytiloidea</taxon>
        <taxon>Mytilidae</taxon>
        <taxon>Mytilinae</taxon>
        <taxon>Mytilus</taxon>
    </lineage>
</organism>
<evidence type="ECO:0000256" key="1">
    <source>
        <dbReference type="ARBA" id="ARBA00022737"/>
    </source>
</evidence>
<dbReference type="OrthoDB" id="7464126at2759"/>
<keyword evidence="5" id="KW-1185">Reference proteome</keyword>
<accession>A0A8S3UD89</accession>
<protein>
    <submittedName>
        <fullName evidence="4">Uncharacterized protein</fullName>
    </submittedName>
</protein>
<dbReference type="InterPro" id="IPR036770">
    <property type="entry name" value="Ankyrin_rpt-contain_sf"/>
</dbReference>
<dbReference type="Gene3D" id="1.25.40.20">
    <property type="entry name" value="Ankyrin repeat-containing domain"/>
    <property type="match status" value="1"/>
</dbReference>
<reference evidence="4" key="1">
    <citation type="submission" date="2021-03" db="EMBL/GenBank/DDBJ databases">
        <authorList>
            <person name="Bekaert M."/>
        </authorList>
    </citation>
    <scope>NUCLEOTIDE SEQUENCE</scope>
</reference>
<comment type="caution">
    <text evidence="4">The sequence shown here is derived from an EMBL/GenBank/DDBJ whole genome shotgun (WGS) entry which is preliminary data.</text>
</comment>
<dbReference type="Pfam" id="PF00023">
    <property type="entry name" value="Ank"/>
    <property type="match status" value="1"/>
</dbReference>
<evidence type="ECO:0000256" key="2">
    <source>
        <dbReference type="ARBA" id="ARBA00023043"/>
    </source>
</evidence>
<gene>
    <name evidence="4" type="ORF">MEDL_54146</name>
</gene>
<evidence type="ECO:0000313" key="5">
    <source>
        <dbReference type="Proteomes" id="UP000683360"/>
    </source>
</evidence>
<dbReference type="Proteomes" id="UP000683360">
    <property type="component" value="Unassembled WGS sequence"/>
</dbReference>
<dbReference type="AlphaFoldDB" id="A0A8S3UD89"/>
<evidence type="ECO:0000313" key="4">
    <source>
        <dbReference type="EMBL" id="CAG2241949.1"/>
    </source>
</evidence>
<feature type="repeat" description="ANK" evidence="3">
    <location>
        <begin position="61"/>
        <end position="84"/>
    </location>
</feature>
<keyword evidence="2 3" id="KW-0040">ANK repeat</keyword>
<dbReference type="PROSITE" id="PS50088">
    <property type="entry name" value="ANK_REPEAT"/>
    <property type="match status" value="3"/>
</dbReference>
<dbReference type="SUPFAM" id="SSF48403">
    <property type="entry name" value="Ankyrin repeat"/>
    <property type="match status" value="1"/>
</dbReference>
<dbReference type="GO" id="GO:0005737">
    <property type="term" value="C:cytoplasm"/>
    <property type="evidence" value="ECO:0007669"/>
    <property type="project" value="TreeGrafter"/>
</dbReference>
<feature type="repeat" description="ANK" evidence="3">
    <location>
        <begin position="130"/>
        <end position="153"/>
    </location>
</feature>
<evidence type="ECO:0000256" key="3">
    <source>
        <dbReference type="PROSITE-ProRule" id="PRU00023"/>
    </source>
</evidence>
<dbReference type="PANTHER" id="PTHR24198">
    <property type="entry name" value="ANKYRIN REPEAT AND PROTEIN KINASE DOMAIN-CONTAINING PROTEIN"/>
    <property type="match status" value="1"/>
</dbReference>
<dbReference type="EMBL" id="CAJPWZ010002604">
    <property type="protein sequence ID" value="CAG2241949.1"/>
    <property type="molecule type" value="Genomic_DNA"/>
</dbReference>
<keyword evidence="1" id="KW-0677">Repeat</keyword>
<dbReference type="Pfam" id="PF12796">
    <property type="entry name" value="Ank_2"/>
    <property type="match status" value="1"/>
</dbReference>
<dbReference type="PANTHER" id="PTHR24198:SF190">
    <property type="entry name" value="DYNEIN HEAVY CHAIN 12, AXONEMAL-LIKE"/>
    <property type="match status" value="1"/>
</dbReference>
<dbReference type="InterPro" id="IPR002110">
    <property type="entry name" value="Ankyrin_rpt"/>
</dbReference>
<feature type="repeat" description="ANK" evidence="3">
    <location>
        <begin position="96"/>
        <end position="119"/>
    </location>
</feature>
<dbReference type="SMART" id="SM00248">
    <property type="entry name" value="ANK"/>
    <property type="match status" value="3"/>
</dbReference>
<proteinExistence type="predicted"/>
<sequence>MTFSTSSVSQHIEDGKLDAKLSMLTKICEATESRERSSSREFTKVKDYLSKGANINCSDWSGKTSLFVAAENGNLDIVQSLLERTNTNPNKGNKRDGKTPLHVATANGNLEIVQLLLQRTDTDPDKESKAGDTLLHSAASGGHPNILQLLIERTDLDPNTENKVLKEVIYMIVLL</sequence>